<dbReference type="InterPro" id="IPR037176">
    <property type="entry name" value="Osmotin/thaumatin-like_sf"/>
</dbReference>
<proteinExistence type="predicted"/>
<reference evidence="2" key="1">
    <citation type="journal article" date="2023" name="Mol. Phylogenet. Evol.">
        <title>Genome-scale phylogeny and comparative genomics of the fungal order Sordariales.</title>
        <authorList>
            <person name="Hensen N."/>
            <person name="Bonometti L."/>
            <person name="Westerberg I."/>
            <person name="Brannstrom I.O."/>
            <person name="Guillou S."/>
            <person name="Cros-Aarteil S."/>
            <person name="Calhoun S."/>
            <person name="Haridas S."/>
            <person name="Kuo A."/>
            <person name="Mondo S."/>
            <person name="Pangilinan J."/>
            <person name="Riley R."/>
            <person name="LaButti K."/>
            <person name="Andreopoulos B."/>
            <person name="Lipzen A."/>
            <person name="Chen C."/>
            <person name="Yan M."/>
            <person name="Daum C."/>
            <person name="Ng V."/>
            <person name="Clum A."/>
            <person name="Steindorff A."/>
            <person name="Ohm R.A."/>
            <person name="Martin F."/>
            <person name="Silar P."/>
            <person name="Natvig D.O."/>
            <person name="Lalanne C."/>
            <person name="Gautier V."/>
            <person name="Ament-Velasquez S.L."/>
            <person name="Kruys A."/>
            <person name="Hutchinson M.I."/>
            <person name="Powell A.J."/>
            <person name="Barry K."/>
            <person name="Miller A.N."/>
            <person name="Grigoriev I.V."/>
            <person name="Debuchy R."/>
            <person name="Gladieux P."/>
            <person name="Hiltunen Thoren M."/>
            <person name="Johannesson H."/>
        </authorList>
    </citation>
    <scope>NUCLEOTIDE SEQUENCE</scope>
    <source>
        <strain evidence="2">SMH4131-1</strain>
    </source>
</reference>
<sequence length="273" mass="28934">MKSFSAVLATLALFNLAPTLASPAAAITKAAVVAEAAAPAATPPIPKGNFKGTAISGALDSTKYVRTHKPTPVVDSVMTAIPGPDSMTFRITNLAGTGLHTYESPAQTTGTIDNGAVVENVHPKNYSGMIAFNSVRYPANVGAESLIEYSYTIQDYIDPNVYILDVDVSFVDGFSFPIMCYCGATGAYLSGCDKPLWSMTKCPDNNGQGSCKNPDRDNKALNVTPDPFFQPCQGLAYTYPNDHEANSNNECQSGVINCQVLPNGGLGRREFQA</sequence>
<organism evidence="2 3">
    <name type="scientific">Cercophora scortea</name>
    <dbReference type="NCBI Taxonomy" id="314031"/>
    <lineage>
        <taxon>Eukaryota</taxon>
        <taxon>Fungi</taxon>
        <taxon>Dikarya</taxon>
        <taxon>Ascomycota</taxon>
        <taxon>Pezizomycotina</taxon>
        <taxon>Sordariomycetes</taxon>
        <taxon>Sordariomycetidae</taxon>
        <taxon>Sordariales</taxon>
        <taxon>Lasiosphaeriaceae</taxon>
        <taxon>Cercophora</taxon>
    </lineage>
</organism>
<gene>
    <name evidence="2" type="ORF">B0T19DRAFT_445305</name>
</gene>
<dbReference type="Proteomes" id="UP001286456">
    <property type="component" value="Unassembled WGS sequence"/>
</dbReference>
<keyword evidence="1" id="KW-0732">Signal</keyword>
<keyword evidence="3" id="KW-1185">Reference proteome</keyword>
<feature type="signal peptide" evidence="1">
    <location>
        <begin position="1"/>
        <end position="21"/>
    </location>
</feature>
<evidence type="ECO:0008006" key="4">
    <source>
        <dbReference type="Google" id="ProtNLM"/>
    </source>
</evidence>
<name>A0AAE0I6P6_9PEZI</name>
<comment type="caution">
    <text evidence="2">The sequence shown here is derived from an EMBL/GenBank/DDBJ whole genome shotgun (WGS) entry which is preliminary data.</text>
</comment>
<reference evidence="2" key="2">
    <citation type="submission" date="2023-06" db="EMBL/GenBank/DDBJ databases">
        <authorList>
            <consortium name="Lawrence Berkeley National Laboratory"/>
            <person name="Haridas S."/>
            <person name="Hensen N."/>
            <person name="Bonometti L."/>
            <person name="Westerberg I."/>
            <person name="Brannstrom I.O."/>
            <person name="Guillou S."/>
            <person name="Cros-Aarteil S."/>
            <person name="Calhoun S."/>
            <person name="Kuo A."/>
            <person name="Mondo S."/>
            <person name="Pangilinan J."/>
            <person name="Riley R."/>
            <person name="Labutti K."/>
            <person name="Andreopoulos B."/>
            <person name="Lipzen A."/>
            <person name="Chen C."/>
            <person name="Yanf M."/>
            <person name="Daum C."/>
            <person name="Ng V."/>
            <person name="Clum A."/>
            <person name="Steindorff A."/>
            <person name="Ohm R."/>
            <person name="Martin F."/>
            <person name="Silar P."/>
            <person name="Natvig D."/>
            <person name="Lalanne C."/>
            <person name="Gautier V."/>
            <person name="Ament-Velasquez S.L."/>
            <person name="Kruys A."/>
            <person name="Hutchinson M.I."/>
            <person name="Powell A.J."/>
            <person name="Barry K."/>
            <person name="Miller A.N."/>
            <person name="Grigoriev I.V."/>
            <person name="Debuchy R."/>
            <person name="Gladieux P."/>
            <person name="Thoren M.H."/>
            <person name="Johannesson H."/>
        </authorList>
    </citation>
    <scope>NUCLEOTIDE SEQUENCE</scope>
    <source>
        <strain evidence="2">SMH4131-1</strain>
    </source>
</reference>
<feature type="chain" id="PRO_5042205107" description="Thaumatin-like protein" evidence="1">
    <location>
        <begin position="22"/>
        <end position="273"/>
    </location>
</feature>
<dbReference type="EMBL" id="JAUEPO010000006">
    <property type="protein sequence ID" value="KAK3319496.1"/>
    <property type="molecule type" value="Genomic_DNA"/>
</dbReference>
<evidence type="ECO:0000313" key="2">
    <source>
        <dbReference type="EMBL" id="KAK3319496.1"/>
    </source>
</evidence>
<dbReference type="SUPFAM" id="SSF49870">
    <property type="entry name" value="Osmotin, thaumatin-like protein"/>
    <property type="match status" value="1"/>
</dbReference>
<evidence type="ECO:0000256" key="1">
    <source>
        <dbReference type="SAM" id="SignalP"/>
    </source>
</evidence>
<dbReference type="AlphaFoldDB" id="A0AAE0I6P6"/>
<protein>
    <recommendedName>
        <fullName evidence="4">Thaumatin-like protein</fullName>
    </recommendedName>
</protein>
<evidence type="ECO:0000313" key="3">
    <source>
        <dbReference type="Proteomes" id="UP001286456"/>
    </source>
</evidence>
<accession>A0AAE0I6P6</accession>